<evidence type="ECO:0000313" key="1">
    <source>
        <dbReference type="EMBL" id="OGG58036.1"/>
    </source>
</evidence>
<dbReference type="Proteomes" id="UP000177958">
    <property type="component" value="Unassembled WGS sequence"/>
</dbReference>
<accession>A0A1F6D9E9</accession>
<evidence type="ECO:0000313" key="2">
    <source>
        <dbReference type="Proteomes" id="UP000177958"/>
    </source>
</evidence>
<dbReference type="AlphaFoldDB" id="A0A1F6D9E9"/>
<protein>
    <submittedName>
        <fullName evidence="1">Uncharacterized protein</fullName>
    </submittedName>
</protein>
<sequence>MERQDHVGSIPDFLCTRLVDHPLQEDYADNIDLALHRVDCGIAPQRRTCMKMVQSLLLGISAETLVEYELRSDTPWPYLRGTPRAGTFQYKADCRAQ</sequence>
<gene>
    <name evidence="1" type="ORF">A2853_00900</name>
</gene>
<name>A0A1F6D9E9_9BACT</name>
<dbReference type="EMBL" id="MFKX01000007">
    <property type="protein sequence ID" value="OGG58036.1"/>
    <property type="molecule type" value="Genomic_DNA"/>
</dbReference>
<comment type="caution">
    <text evidence="1">The sequence shown here is derived from an EMBL/GenBank/DDBJ whole genome shotgun (WGS) entry which is preliminary data.</text>
</comment>
<reference evidence="1 2" key="1">
    <citation type="journal article" date="2016" name="Nat. Commun.">
        <title>Thousands of microbial genomes shed light on interconnected biogeochemical processes in an aquifer system.</title>
        <authorList>
            <person name="Anantharaman K."/>
            <person name="Brown C.T."/>
            <person name="Hug L.A."/>
            <person name="Sharon I."/>
            <person name="Castelle C.J."/>
            <person name="Probst A.J."/>
            <person name="Thomas B.C."/>
            <person name="Singh A."/>
            <person name="Wilkins M.J."/>
            <person name="Karaoz U."/>
            <person name="Brodie E.L."/>
            <person name="Williams K.H."/>
            <person name="Hubbard S.S."/>
            <person name="Banfield J.F."/>
        </authorList>
    </citation>
    <scope>NUCLEOTIDE SEQUENCE [LARGE SCALE GENOMIC DNA]</scope>
</reference>
<organism evidence="1 2">
    <name type="scientific">Candidatus Kaiserbacteria bacterium RIFCSPHIGHO2_01_FULL_55_17</name>
    <dbReference type="NCBI Taxonomy" id="1798484"/>
    <lineage>
        <taxon>Bacteria</taxon>
        <taxon>Candidatus Kaiseribacteriota</taxon>
    </lineage>
</organism>
<proteinExistence type="predicted"/>